<evidence type="ECO:0000256" key="2">
    <source>
        <dbReference type="ARBA" id="ARBA00008814"/>
    </source>
</evidence>
<dbReference type="SUPFAM" id="SSF53807">
    <property type="entry name" value="Helical backbone' metal receptor"/>
    <property type="match status" value="1"/>
</dbReference>
<feature type="chain" id="PRO_5038862971" evidence="5">
    <location>
        <begin position="18"/>
        <end position="346"/>
    </location>
</feature>
<evidence type="ECO:0000256" key="4">
    <source>
        <dbReference type="ARBA" id="ARBA00022729"/>
    </source>
</evidence>
<dbReference type="Gene3D" id="3.40.50.1980">
    <property type="entry name" value="Nitrogenase molybdenum iron protein domain"/>
    <property type="match status" value="2"/>
</dbReference>
<keyword evidence="3" id="KW-0813">Transport</keyword>
<sequence length="346" mass="38075">MRKSILFLILSIVLVLAACGKDSGNNSSDDKSSNTKDTVKIVNNYKARGEKQDGSDAKTIKDTVEVPKNPKRAVVFDYAAVDLMKAFGVQDTIKALPKGEGVSSVPQFLSEFKDDKYINTGKMKEVNFDRVAQAKPDVIYISGRTASQKNLDEFKKAAPNAKIVYVGSSEKNYLQDMKKVTTDLGKIYGKEDKAKALNDELDKKIADTKKRTAKTDKSLMYLLVNEGELSTFGPGGRFGDLLFNTLGFKPADQHVKASPHGQNINNEYITSKDPDIILAMDRGSVVSGKSSAKQVLKNDVIKHVKAIKSGHVYEVDPKLWYFSAGGTTTTIKQIEALNHILDQVEK</sequence>
<evidence type="ECO:0000313" key="8">
    <source>
        <dbReference type="Proteomes" id="UP000293637"/>
    </source>
</evidence>
<dbReference type="RefSeq" id="WP_002492148.1">
    <property type="nucleotide sequence ID" value="NZ_AP021848.1"/>
</dbReference>
<organism evidence="7 8">
    <name type="scientific">Staphylococcus lugdunensis</name>
    <dbReference type="NCBI Taxonomy" id="28035"/>
    <lineage>
        <taxon>Bacteria</taxon>
        <taxon>Bacillati</taxon>
        <taxon>Bacillota</taxon>
        <taxon>Bacilli</taxon>
        <taxon>Bacillales</taxon>
        <taxon>Staphylococcaceae</taxon>
        <taxon>Staphylococcus</taxon>
    </lineage>
</organism>
<dbReference type="GeneID" id="58090356"/>
<evidence type="ECO:0000256" key="1">
    <source>
        <dbReference type="ARBA" id="ARBA00004196"/>
    </source>
</evidence>
<keyword evidence="4 5" id="KW-0732">Signal</keyword>
<dbReference type="GO" id="GO:0030288">
    <property type="term" value="C:outer membrane-bounded periplasmic space"/>
    <property type="evidence" value="ECO:0007669"/>
    <property type="project" value="TreeGrafter"/>
</dbReference>
<dbReference type="PANTHER" id="PTHR30532">
    <property type="entry name" value="IRON III DICITRATE-BINDING PERIPLASMIC PROTEIN"/>
    <property type="match status" value="1"/>
</dbReference>
<evidence type="ECO:0000256" key="3">
    <source>
        <dbReference type="ARBA" id="ARBA00022448"/>
    </source>
</evidence>
<dbReference type="AlphaFoldDB" id="A0A4Q9WCQ3"/>
<dbReference type="GO" id="GO:1901678">
    <property type="term" value="P:iron coordination entity transport"/>
    <property type="evidence" value="ECO:0007669"/>
    <property type="project" value="UniProtKB-ARBA"/>
</dbReference>
<proteinExistence type="inferred from homology"/>
<evidence type="ECO:0000259" key="6">
    <source>
        <dbReference type="PROSITE" id="PS50983"/>
    </source>
</evidence>
<accession>A0A4Q9WCQ3</accession>
<comment type="caution">
    <text evidence="7">The sequence shown here is derived from an EMBL/GenBank/DDBJ whole genome shotgun (WGS) entry which is preliminary data.</text>
</comment>
<dbReference type="Pfam" id="PF01497">
    <property type="entry name" value="Peripla_BP_2"/>
    <property type="match status" value="1"/>
</dbReference>
<dbReference type="InterPro" id="IPR033870">
    <property type="entry name" value="FatB"/>
</dbReference>
<comment type="similarity">
    <text evidence="2">Belongs to the bacterial solute-binding protein 8 family.</text>
</comment>
<feature type="signal peptide" evidence="5">
    <location>
        <begin position="1"/>
        <end position="17"/>
    </location>
</feature>
<comment type="subcellular location">
    <subcellularLocation>
        <location evidence="1">Cell envelope</location>
    </subcellularLocation>
</comment>
<reference evidence="7 8" key="1">
    <citation type="journal article" date="2019" name="Sci. Transl. Med.">
        <title>Quorum sensing between bacterial species on the skin protects against epidermal injury in atopic dermatitis.</title>
        <authorList>
            <person name="Williams M.R."/>
        </authorList>
    </citation>
    <scope>NUCLEOTIDE SEQUENCE [LARGE SCALE GENOMIC DNA]</scope>
    <source>
        <strain evidence="7 8">E7</strain>
    </source>
</reference>
<dbReference type="PROSITE" id="PS50983">
    <property type="entry name" value="FE_B12_PBP"/>
    <property type="match status" value="1"/>
</dbReference>
<name>A0A4Q9WCQ3_STALU</name>
<evidence type="ECO:0000256" key="5">
    <source>
        <dbReference type="SAM" id="SignalP"/>
    </source>
</evidence>
<protein>
    <submittedName>
        <fullName evidence="7">Iron ABC transporter substrate-binding protein</fullName>
    </submittedName>
</protein>
<dbReference type="InterPro" id="IPR051313">
    <property type="entry name" value="Bact_iron-sidero_bind"/>
</dbReference>
<evidence type="ECO:0000313" key="7">
    <source>
        <dbReference type="EMBL" id="TBW73146.1"/>
    </source>
</evidence>
<dbReference type="EMBL" id="SCHB01000002">
    <property type="protein sequence ID" value="TBW73146.1"/>
    <property type="molecule type" value="Genomic_DNA"/>
</dbReference>
<dbReference type="PROSITE" id="PS51257">
    <property type="entry name" value="PROKAR_LIPOPROTEIN"/>
    <property type="match status" value="1"/>
</dbReference>
<dbReference type="Proteomes" id="UP000293637">
    <property type="component" value="Unassembled WGS sequence"/>
</dbReference>
<gene>
    <name evidence="7" type="ORF">EQ812_04705</name>
</gene>
<dbReference type="InterPro" id="IPR002491">
    <property type="entry name" value="ABC_transptr_periplasmic_BD"/>
</dbReference>
<feature type="domain" description="Fe/B12 periplasmic-binding" evidence="6">
    <location>
        <begin position="72"/>
        <end position="346"/>
    </location>
</feature>
<dbReference type="CDD" id="cd01140">
    <property type="entry name" value="FatB"/>
    <property type="match status" value="1"/>
</dbReference>
<dbReference type="PANTHER" id="PTHR30532:SF28">
    <property type="entry name" value="PETROBACTIN-BINDING PROTEIN YCLQ"/>
    <property type="match status" value="1"/>
</dbReference>